<keyword evidence="17" id="KW-1185">Reference proteome</keyword>
<keyword evidence="11 15" id="KW-0100">Branched-chain amino acid biosynthesis</keyword>
<dbReference type="CDD" id="cd01557">
    <property type="entry name" value="BCAT_beta_family"/>
    <property type="match status" value="1"/>
</dbReference>
<dbReference type="NCBIfam" id="TIGR01122">
    <property type="entry name" value="ilvE_I"/>
    <property type="match status" value="1"/>
</dbReference>
<evidence type="ECO:0000256" key="8">
    <source>
        <dbReference type="ARBA" id="ARBA00022605"/>
    </source>
</evidence>
<comment type="pathway">
    <text evidence="5 15">Amino-acid biosynthesis; L-leucine biosynthesis; L-leucine from 3-methyl-2-oxobutanoate: step 4/4.</text>
</comment>
<comment type="similarity">
    <text evidence="6 15">Belongs to the class-IV pyridoxal-phosphate-dependent aminotransferase family.</text>
</comment>
<evidence type="ECO:0000256" key="4">
    <source>
        <dbReference type="ARBA" id="ARBA00004931"/>
    </source>
</evidence>
<dbReference type="PANTHER" id="PTHR42743:SF11">
    <property type="entry name" value="AMINODEOXYCHORISMATE LYASE"/>
    <property type="match status" value="1"/>
</dbReference>
<reference evidence="16 17" key="1">
    <citation type="submission" date="2018-10" db="EMBL/GenBank/DDBJ databases">
        <title>Genomic Encyclopedia of Type Strains, Phase IV (KMG-IV): sequencing the most valuable type-strain genomes for metagenomic binning, comparative biology and taxonomic classification.</title>
        <authorList>
            <person name="Goeker M."/>
        </authorList>
    </citation>
    <scope>NUCLEOTIDE SEQUENCE [LARGE SCALE GENOMIC DNA]</scope>
    <source>
        <strain evidence="16 17">DSM 22008</strain>
    </source>
</reference>
<dbReference type="GO" id="GO:0009099">
    <property type="term" value="P:L-valine biosynthetic process"/>
    <property type="evidence" value="ECO:0007669"/>
    <property type="project" value="UniProtKB-UniPathway"/>
</dbReference>
<dbReference type="NCBIfam" id="NF005726">
    <property type="entry name" value="PRK07544.1"/>
    <property type="match status" value="1"/>
</dbReference>
<proteinExistence type="inferred from homology"/>
<evidence type="ECO:0000256" key="14">
    <source>
        <dbReference type="ARBA" id="ARBA00049229"/>
    </source>
</evidence>
<dbReference type="InterPro" id="IPR001544">
    <property type="entry name" value="Aminotrans_IV"/>
</dbReference>
<dbReference type="GO" id="GO:0009098">
    <property type="term" value="P:L-leucine biosynthetic process"/>
    <property type="evidence" value="ECO:0007669"/>
    <property type="project" value="UniProtKB-UniPathway"/>
</dbReference>
<evidence type="ECO:0000256" key="15">
    <source>
        <dbReference type="RuleBase" id="RU364094"/>
    </source>
</evidence>
<evidence type="ECO:0000256" key="7">
    <source>
        <dbReference type="ARBA" id="ARBA00022576"/>
    </source>
</evidence>
<dbReference type="NCBIfam" id="NF005146">
    <property type="entry name" value="PRK06606.1"/>
    <property type="match status" value="1"/>
</dbReference>
<dbReference type="PANTHER" id="PTHR42743">
    <property type="entry name" value="AMINO-ACID AMINOTRANSFERASE"/>
    <property type="match status" value="1"/>
</dbReference>
<dbReference type="InParanoid" id="A0A420WL10"/>
<evidence type="ECO:0000256" key="3">
    <source>
        <dbReference type="ARBA" id="ARBA00004824"/>
    </source>
</evidence>
<evidence type="ECO:0000256" key="6">
    <source>
        <dbReference type="ARBA" id="ARBA00009320"/>
    </source>
</evidence>
<keyword evidence="8 15" id="KW-0028">Amino-acid biosynthesis</keyword>
<accession>A0A420WL10</accession>
<dbReference type="EC" id="2.6.1.42" evidence="15"/>
<name>A0A420WL10_9PROT</name>
<dbReference type="EMBL" id="RBII01000001">
    <property type="protein sequence ID" value="RKQ71575.1"/>
    <property type="molecule type" value="Genomic_DNA"/>
</dbReference>
<evidence type="ECO:0000256" key="11">
    <source>
        <dbReference type="ARBA" id="ARBA00023304"/>
    </source>
</evidence>
<dbReference type="Gene3D" id="3.20.10.10">
    <property type="entry name" value="D-amino Acid Aminotransferase, subunit A, domain 2"/>
    <property type="match status" value="1"/>
</dbReference>
<organism evidence="16 17">
    <name type="scientific">Litorimonas taeanensis</name>
    <dbReference type="NCBI Taxonomy" id="568099"/>
    <lineage>
        <taxon>Bacteria</taxon>
        <taxon>Pseudomonadati</taxon>
        <taxon>Pseudomonadota</taxon>
        <taxon>Alphaproteobacteria</taxon>
        <taxon>Maricaulales</taxon>
        <taxon>Robiginitomaculaceae</taxon>
    </lineage>
</organism>
<evidence type="ECO:0000313" key="16">
    <source>
        <dbReference type="EMBL" id="RKQ71575.1"/>
    </source>
</evidence>
<dbReference type="SUPFAM" id="SSF56752">
    <property type="entry name" value="D-aminoacid aminotransferase-like PLP-dependent enzymes"/>
    <property type="match status" value="1"/>
</dbReference>
<dbReference type="FunCoup" id="A0A420WL10">
    <property type="interactions" value="440"/>
</dbReference>
<evidence type="ECO:0000256" key="13">
    <source>
        <dbReference type="ARBA" id="ARBA00048798"/>
    </source>
</evidence>
<dbReference type="GO" id="GO:0052655">
    <property type="term" value="F:L-valine-2-oxoglutarate transaminase activity"/>
    <property type="evidence" value="ECO:0007669"/>
    <property type="project" value="RHEA"/>
</dbReference>
<dbReference type="Gene3D" id="3.30.470.10">
    <property type="match status" value="1"/>
</dbReference>
<evidence type="ECO:0000256" key="9">
    <source>
        <dbReference type="ARBA" id="ARBA00022679"/>
    </source>
</evidence>
<comment type="catalytic activity">
    <reaction evidence="13 15">
        <text>L-isoleucine + 2-oxoglutarate = (S)-3-methyl-2-oxopentanoate + L-glutamate</text>
        <dbReference type="Rhea" id="RHEA:24801"/>
        <dbReference type="ChEBI" id="CHEBI:16810"/>
        <dbReference type="ChEBI" id="CHEBI:29985"/>
        <dbReference type="ChEBI" id="CHEBI:35146"/>
        <dbReference type="ChEBI" id="CHEBI:58045"/>
        <dbReference type="EC" id="2.6.1.42"/>
    </reaction>
</comment>
<dbReference type="UniPathway" id="UPA00048">
    <property type="reaction ID" value="UER00073"/>
</dbReference>
<protein>
    <recommendedName>
        <fullName evidence="15">Branched-chain-amino-acid aminotransferase</fullName>
        <shortName evidence="15">BCAT</shortName>
        <ecNumber evidence="15">2.6.1.42</ecNumber>
    </recommendedName>
</protein>
<comment type="pathway">
    <text evidence="3 15">Amino-acid biosynthesis; L-isoleucine biosynthesis; L-isoleucine from 2-oxobutanoate: step 4/4.</text>
</comment>
<dbReference type="AlphaFoldDB" id="A0A420WL10"/>
<keyword evidence="7 15" id="KW-0032">Aminotransferase</keyword>
<keyword evidence="9 15" id="KW-0808">Transferase</keyword>
<dbReference type="InterPro" id="IPR043132">
    <property type="entry name" value="BCAT-like_C"/>
</dbReference>
<dbReference type="GO" id="GO:0052656">
    <property type="term" value="F:L-isoleucine-2-oxoglutarate transaminase activity"/>
    <property type="evidence" value="ECO:0007669"/>
    <property type="project" value="RHEA"/>
</dbReference>
<dbReference type="GO" id="GO:0009097">
    <property type="term" value="P:isoleucine biosynthetic process"/>
    <property type="evidence" value="ECO:0007669"/>
    <property type="project" value="UniProtKB-UniPathway"/>
</dbReference>
<dbReference type="UniPathway" id="UPA00049">
    <property type="reaction ID" value="UER00062"/>
</dbReference>
<evidence type="ECO:0000256" key="10">
    <source>
        <dbReference type="ARBA" id="ARBA00022898"/>
    </source>
</evidence>
<evidence type="ECO:0000256" key="12">
    <source>
        <dbReference type="ARBA" id="ARBA00048212"/>
    </source>
</evidence>
<sequence length="310" mass="34797">MAARCLAAFPFIKVEAMIEKAYHDRDGHIWMDGQFLDWRDTKVHVLTHSLHYGSAVFEGNRAYGGEIFRLSDHSKRLRNSANILGYEIPYTQEEIDQACIDTLANSGLKDAYVRPFAWRGSDMMGVASKNNQIHLAIACWHWGSYFSDKMKGIRLCISDWRRPAPDTSPCKSKAAGLYMICTLAKDKAAATGWDDALMFDYKGRVAECTGAHIFFVKDGELYTPTNDILLEGITHDSIIKLAEAKGYKVNKQDIMPNEMSDFEECFVVGTAAEVTPVREIDGIHYKPGKVCEDMVKTYDDAVNGKGIIKL</sequence>
<dbReference type="Pfam" id="PF01063">
    <property type="entry name" value="Aminotran_4"/>
    <property type="match status" value="1"/>
</dbReference>
<keyword evidence="10 15" id="KW-0663">Pyridoxal phosphate</keyword>
<dbReference type="FunFam" id="3.20.10.10:FF:000002">
    <property type="entry name" value="D-alanine aminotransferase"/>
    <property type="match status" value="1"/>
</dbReference>
<dbReference type="GO" id="GO:0052654">
    <property type="term" value="F:L-leucine-2-oxoglutarate transaminase activity"/>
    <property type="evidence" value="ECO:0007669"/>
    <property type="project" value="RHEA"/>
</dbReference>
<comment type="pathway">
    <text evidence="4 15">Amino-acid biosynthesis; L-valine biosynthesis; L-valine from pyruvate: step 4/4.</text>
</comment>
<dbReference type="InterPro" id="IPR036038">
    <property type="entry name" value="Aminotransferase-like"/>
</dbReference>
<comment type="cofactor">
    <cofactor evidence="1 15">
        <name>pyridoxal 5'-phosphate</name>
        <dbReference type="ChEBI" id="CHEBI:597326"/>
    </cofactor>
</comment>
<dbReference type="InterPro" id="IPR043131">
    <property type="entry name" value="BCAT-like_N"/>
</dbReference>
<evidence type="ECO:0000256" key="5">
    <source>
        <dbReference type="ARBA" id="ARBA00005072"/>
    </source>
</evidence>
<comment type="catalytic activity">
    <reaction evidence="14 15">
        <text>L-leucine + 2-oxoglutarate = 4-methyl-2-oxopentanoate + L-glutamate</text>
        <dbReference type="Rhea" id="RHEA:18321"/>
        <dbReference type="ChEBI" id="CHEBI:16810"/>
        <dbReference type="ChEBI" id="CHEBI:17865"/>
        <dbReference type="ChEBI" id="CHEBI:29985"/>
        <dbReference type="ChEBI" id="CHEBI:57427"/>
        <dbReference type="EC" id="2.6.1.42"/>
    </reaction>
</comment>
<dbReference type="InterPro" id="IPR005785">
    <property type="entry name" value="B_amino_transI"/>
</dbReference>
<dbReference type="InterPro" id="IPR033939">
    <property type="entry name" value="BCAT_family"/>
</dbReference>
<comment type="catalytic activity">
    <reaction evidence="12 15">
        <text>L-valine + 2-oxoglutarate = 3-methyl-2-oxobutanoate + L-glutamate</text>
        <dbReference type="Rhea" id="RHEA:24813"/>
        <dbReference type="ChEBI" id="CHEBI:11851"/>
        <dbReference type="ChEBI" id="CHEBI:16810"/>
        <dbReference type="ChEBI" id="CHEBI:29985"/>
        <dbReference type="ChEBI" id="CHEBI:57762"/>
        <dbReference type="EC" id="2.6.1.42"/>
    </reaction>
</comment>
<comment type="caution">
    <text evidence="16">The sequence shown here is derived from an EMBL/GenBank/DDBJ whole genome shotgun (WGS) entry which is preliminary data.</text>
</comment>
<evidence type="ECO:0000313" key="17">
    <source>
        <dbReference type="Proteomes" id="UP000282211"/>
    </source>
</evidence>
<dbReference type="UniPathway" id="UPA00047">
    <property type="reaction ID" value="UER00058"/>
</dbReference>
<dbReference type="InterPro" id="IPR050571">
    <property type="entry name" value="Class-IV_PLP-Dep_Aminotrnsfr"/>
</dbReference>
<dbReference type="Proteomes" id="UP000282211">
    <property type="component" value="Unassembled WGS sequence"/>
</dbReference>
<evidence type="ECO:0000256" key="2">
    <source>
        <dbReference type="ARBA" id="ARBA00003109"/>
    </source>
</evidence>
<evidence type="ECO:0000256" key="1">
    <source>
        <dbReference type="ARBA" id="ARBA00001933"/>
    </source>
</evidence>
<comment type="function">
    <text evidence="2 15">Acts on leucine, isoleucine and valine.</text>
</comment>
<gene>
    <name evidence="15" type="primary">ilvE</name>
    <name evidence="16" type="ORF">DES40_0900</name>
</gene>